<proteinExistence type="predicted"/>
<accession>A0A284S404</accession>
<sequence>MQYCENTLYRLVSDQAYDLKPTYDQAVVEYRRQYDDGTIEVILLPGSKWALAVAALEKQHTAALKVEYEDLEYNKEVELALREMEARAAAEKAYNEVMKAHGFA</sequence>
<reference evidence="2" key="1">
    <citation type="journal article" date="2017" name="Nat. Ecol. Evol.">
        <title>Genome expansion and lineage-specific genetic innovations in the forest pathogenic fungi Armillaria.</title>
        <authorList>
            <person name="Sipos G."/>
            <person name="Prasanna A.N."/>
            <person name="Walter M.C."/>
            <person name="O'Connor E."/>
            <person name="Balint B."/>
            <person name="Krizsan K."/>
            <person name="Kiss B."/>
            <person name="Hess J."/>
            <person name="Varga T."/>
            <person name="Slot J."/>
            <person name="Riley R."/>
            <person name="Boka B."/>
            <person name="Rigling D."/>
            <person name="Barry K."/>
            <person name="Lee J."/>
            <person name="Mihaltcheva S."/>
            <person name="LaButti K."/>
            <person name="Lipzen A."/>
            <person name="Waldron R."/>
            <person name="Moloney N.M."/>
            <person name="Sperisen C."/>
            <person name="Kredics L."/>
            <person name="Vagvoelgyi C."/>
            <person name="Patrignani A."/>
            <person name="Fitzpatrick D."/>
            <person name="Nagy I."/>
            <person name="Doyle S."/>
            <person name="Anderson J.B."/>
            <person name="Grigoriev I.V."/>
            <person name="Gueldener U."/>
            <person name="Muensterkoetter M."/>
            <person name="Nagy L.G."/>
        </authorList>
    </citation>
    <scope>NUCLEOTIDE SEQUENCE [LARGE SCALE GENOMIC DNA]</scope>
    <source>
        <strain evidence="2">C18/9</strain>
    </source>
</reference>
<dbReference type="EMBL" id="FUEG01000030">
    <property type="protein sequence ID" value="SJL15742.1"/>
    <property type="molecule type" value="Genomic_DNA"/>
</dbReference>
<dbReference type="Proteomes" id="UP000219338">
    <property type="component" value="Unassembled WGS sequence"/>
</dbReference>
<gene>
    <name evidence="1" type="ORF">ARMOST_19247</name>
</gene>
<evidence type="ECO:0000313" key="1">
    <source>
        <dbReference type="EMBL" id="SJL15742.1"/>
    </source>
</evidence>
<name>A0A284S404_ARMOS</name>
<keyword evidence="2" id="KW-1185">Reference proteome</keyword>
<protein>
    <submittedName>
        <fullName evidence="1">Uncharacterized protein</fullName>
    </submittedName>
</protein>
<evidence type="ECO:0000313" key="2">
    <source>
        <dbReference type="Proteomes" id="UP000219338"/>
    </source>
</evidence>
<organism evidence="1 2">
    <name type="scientific">Armillaria ostoyae</name>
    <name type="common">Armillaria root rot fungus</name>
    <dbReference type="NCBI Taxonomy" id="47428"/>
    <lineage>
        <taxon>Eukaryota</taxon>
        <taxon>Fungi</taxon>
        <taxon>Dikarya</taxon>
        <taxon>Basidiomycota</taxon>
        <taxon>Agaricomycotina</taxon>
        <taxon>Agaricomycetes</taxon>
        <taxon>Agaricomycetidae</taxon>
        <taxon>Agaricales</taxon>
        <taxon>Marasmiineae</taxon>
        <taxon>Physalacriaceae</taxon>
        <taxon>Armillaria</taxon>
    </lineage>
</organism>
<dbReference type="AlphaFoldDB" id="A0A284S404"/>
<dbReference type="OMA" id="KAYNEVM"/>
<dbReference type="OrthoDB" id="3270804at2759"/>